<keyword evidence="3" id="KW-1185">Reference proteome</keyword>
<sequence>MDALAQLTVTDGPDRGRLFPIADDLVHVGRGAENQFVLTAPDLADHQASIVRRQNRFAIFAPEQTRVVVDGNAIPTERWVWLPVSATIQLGSETAIRFEANQAAVEVPTTGKPANGNTESGKAEGSSVIRKRRRNGSTQSSQTIRTRKPRQAARKAQVAKFITDRPGETLVRLGEDGHLPELQLSESDAPRKTERSTRQQSPVVLYAVLTTSFLVSLALLLVDPNPASTQSRDTSSARAVIRDFYGDAESEPQPYQKLLRQALIEHSQGDEREEKRLYRRVLRMLNSADIVDPHNLNGLTGKETGRGRSSDEDLRAALETLLAE</sequence>
<evidence type="ECO:0000313" key="3">
    <source>
        <dbReference type="Proteomes" id="UP000320496"/>
    </source>
</evidence>
<dbReference type="Proteomes" id="UP000320496">
    <property type="component" value="Chromosome"/>
</dbReference>
<name>A0A517ZD03_9PLAN</name>
<feature type="region of interest" description="Disordered" evidence="1">
    <location>
        <begin position="171"/>
        <end position="199"/>
    </location>
</feature>
<evidence type="ECO:0008006" key="4">
    <source>
        <dbReference type="Google" id="ProtNLM"/>
    </source>
</evidence>
<dbReference type="OrthoDB" id="272444at2"/>
<dbReference type="AlphaFoldDB" id="A0A517ZD03"/>
<dbReference type="KEGG" id="mri:Mal4_47300"/>
<dbReference type="CDD" id="cd00060">
    <property type="entry name" value="FHA"/>
    <property type="match status" value="1"/>
</dbReference>
<dbReference type="EMBL" id="CP036275">
    <property type="protein sequence ID" value="QDU40374.1"/>
    <property type="molecule type" value="Genomic_DNA"/>
</dbReference>
<feature type="region of interest" description="Disordered" evidence="1">
    <location>
        <begin position="107"/>
        <end position="159"/>
    </location>
</feature>
<protein>
    <recommendedName>
        <fullName evidence="4">FHA domain-containing protein</fullName>
    </recommendedName>
</protein>
<evidence type="ECO:0000256" key="1">
    <source>
        <dbReference type="SAM" id="MobiDB-lite"/>
    </source>
</evidence>
<dbReference type="Gene3D" id="2.60.200.20">
    <property type="match status" value="1"/>
</dbReference>
<dbReference type="InterPro" id="IPR008984">
    <property type="entry name" value="SMAD_FHA_dom_sf"/>
</dbReference>
<gene>
    <name evidence="2" type="ORF">Mal4_47300</name>
</gene>
<evidence type="ECO:0000313" key="2">
    <source>
        <dbReference type="EMBL" id="QDU40374.1"/>
    </source>
</evidence>
<reference evidence="2 3" key="1">
    <citation type="submission" date="2019-02" db="EMBL/GenBank/DDBJ databases">
        <title>Deep-cultivation of Planctomycetes and their phenomic and genomic characterization uncovers novel biology.</title>
        <authorList>
            <person name="Wiegand S."/>
            <person name="Jogler M."/>
            <person name="Boedeker C."/>
            <person name="Pinto D."/>
            <person name="Vollmers J."/>
            <person name="Rivas-Marin E."/>
            <person name="Kohn T."/>
            <person name="Peeters S.H."/>
            <person name="Heuer A."/>
            <person name="Rast P."/>
            <person name="Oberbeckmann S."/>
            <person name="Bunk B."/>
            <person name="Jeske O."/>
            <person name="Meyerdierks A."/>
            <person name="Storesund J.E."/>
            <person name="Kallscheuer N."/>
            <person name="Luecker S."/>
            <person name="Lage O.M."/>
            <person name="Pohl T."/>
            <person name="Merkel B.J."/>
            <person name="Hornburger P."/>
            <person name="Mueller R.-W."/>
            <person name="Bruemmer F."/>
            <person name="Labrenz M."/>
            <person name="Spormann A.M."/>
            <person name="Op den Camp H."/>
            <person name="Overmann J."/>
            <person name="Amann R."/>
            <person name="Jetten M.S.M."/>
            <person name="Mascher T."/>
            <person name="Medema M.H."/>
            <person name="Devos D.P."/>
            <person name="Kaster A.-K."/>
            <person name="Ovreas L."/>
            <person name="Rohde M."/>
            <person name="Galperin M.Y."/>
            <person name="Jogler C."/>
        </authorList>
    </citation>
    <scope>NUCLEOTIDE SEQUENCE [LARGE SCALE GENOMIC DNA]</scope>
    <source>
        <strain evidence="2 3">Mal4</strain>
    </source>
</reference>
<feature type="compositionally biased region" description="Basic and acidic residues" evidence="1">
    <location>
        <begin position="188"/>
        <end position="197"/>
    </location>
</feature>
<accession>A0A517ZD03</accession>
<dbReference type="SUPFAM" id="SSF49879">
    <property type="entry name" value="SMAD/FHA domain"/>
    <property type="match status" value="1"/>
</dbReference>
<proteinExistence type="predicted"/>
<organism evidence="2 3">
    <name type="scientific">Maioricimonas rarisocia</name>
    <dbReference type="NCBI Taxonomy" id="2528026"/>
    <lineage>
        <taxon>Bacteria</taxon>
        <taxon>Pseudomonadati</taxon>
        <taxon>Planctomycetota</taxon>
        <taxon>Planctomycetia</taxon>
        <taxon>Planctomycetales</taxon>
        <taxon>Planctomycetaceae</taxon>
        <taxon>Maioricimonas</taxon>
    </lineage>
</organism>
<dbReference type="RefSeq" id="WP_145371631.1">
    <property type="nucleotide sequence ID" value="NZ_CP036275.1"/>
</dbReference>